<reference evidence="1 2" key="1">
    <citation type="submission" date="2017-08" db="EMBL/GenBank/DDBJ databases">
        <title>Infants hospitalized years apart are colonized by the same room-sourced microbial strains.</title>
        <authorList>
            <person name="Brooks B."/>
            <person name="Olm M.R."/>
            <person name="Firek B.A."/>
            <person name="Baker R."/>
            <person name="Thomas B.C."/>
            <person name="Morowitz M.J."/>
            <person name="Banfield J.F."/>
        </authorList>
    </citation>
    <scope>NUCLEOTIDE SEQUENCE [LARGE SCALE GENOMIC DNA]</scope>
    <source>
        <strain evidence="1">S2_003_000_R2_14</strain>
    </source>
</reference>
<evidence type="ECO:0000313" key="2">
    <source>
        <dbReference type="Proteomes" id="UP000249061"/>
    </source>
</evidence>
<dbReference type="EMBL" id="QFQP01000005">
    <property type="protein sequence ID" value="PZR15382.1"/>
    <property type="molecule type" value="Genomic_DNA"/>
</dbReference>
<evidence type="ECO:0000313" key="1">
    <source>
        <dbReference type="EMBL" id="PZR15382.1"/>
    </source>
</evidence>
<dbReference type="Proteomes" id="UP000249061">
    <property type="component" value="Unassembled WGS sequence"/>
</dbReference>
<name>A0A2W5TL27_9BACT</name>
<dbReference type="AlphaFoldDB" id="A0A2W5TL27"/>
<organism evidence="1 2">
    <name type="scientific">Archangium gephyra</name>
    <dbReference type="NCBI Taxonomy" id="48"/>
    <lineage>
        <taxon>Bacteria</taxon>
        <taxon>Pseudomonadati</taxon>
        <taxon>Myxococcota</taxon>
        <taxon>Myxococcia</taxon>
        <taxon>Myxococcales</taxon>
        <taxon>Cystobacterineae</taxon>
        <taxon>Archangiaceae</taxon>
        <taxon>Archangium</taxon>
    </lineage>
</organism>
<gene>
    <name evidence="1" type="ORF">DI536_07980</name>
</gene>
<comment type="caution">
    <text evidence="1">The sequence shown here is derived from an EMBL/GenBank/DDBJ whole genome shotgun (WGS) entry which is preliminary data.</text>
</comment>
<proteinExistence type="predicted"/>
<accession>A0A2W5TL27</accession>
<protein>
    <submittedName>
        <fullName evidence="1">Uncharacterized protein</fullName>
    </submittedName>
</protein>
<sequence length="504" mass="56031">MVVLTLFAGCRRERVDPRVAEVTTPARVTVRVVDVPEHIDCSAAGDWWAQLKCRLTRAPRSGCTYVEVGSTIDAPLRRTGPIERNACHLLGGDRVKLLDMPVRRVKVEFDDAGTRGAVIVNDDAWVLYLHDGELVELRYRGAGPEAFINTSVYRNDAPMLRGAVSIVSDGGVDWAHIAPLLAVIPSHPNTFSEQDLDAEFERTPNAQDIYNGGVADALEAKKLTPRDEAWARMARRLDDTGRRDVRESMLSLLRQGDEDALAWVEADEEIPREQFIEALRGAMDEMQYTSPLLVEALFRLQPDVAAPLACKQLENHELNLEDDGSGDYSELSTAFALIARFKVPCPWVVPMLLRVQCSEALRRVPTEADDPSFGNLPLASAKDRARALALLFTNPSGYSADDEDFLADGAHWGWLLMAAAEAQGPLPEEFVRRNARRTYRVIDTFRGNDFDDPCTNESQAPGEWACRMPLSLTSLERGFCRLELDDRAQTLKLSPTAGWVTPTE</sequence>